<dbReference type="PANTHER" id="PTHR42722:SF1">
    <property type="entry name" value="VALINE DEHYDROGENASE"/>
    <property type="match status" value="1"/>
</dbReference>
<dbReference type="PANTHER" id="PTHR42722">
    <property type="entry name" value="LEUCINE DEHYDROGENASE"/>
    <property type="match status" value="1"/>
</dbReference>
<evidence type="ECO:0000256" key="6">
    <source>
        <dbReference type="RuleBase" id="RU004417"/>
    </source>
</evidence>
<reference evidence="8 9" key="1">
    <citation type="submission" date="2018-10" db="EMBL/GenBank/DDBJ databases">
        <title>Parasedimentitalea marina sp. nov., a psychrophilic bacterium isolated from deep seawater of the New Britain Trench.</title>
        <authorList>
            <person name="Cao J."/>
        </authorList>
    </citation>
    <scope>NUCLEOTIDE SEQUENCE [LARGE SCALE GENOMIC DNA]</scope>
    <source>
        <strain evidence="8 9">W43</strain>
    </source>
</reference>
<feature type="binding site" evidence="5">
    <location>
        <begin position="179"/>
        <end position="184"/>
    </location>
    <ligand>
        <name>NAD(+)</name>
        <dbReference type="ChEBI" id="CHEBI:57540"/>
    </ligand>
</feature>
<dbReference type="InterPro" id="IPR016211">
    <property type="entry name" value="Glu/Phe/Leu/Val/Trp_DH_bac/arc"/>
</dbReference>
<name>A0A3T0N111_9RHOB</name>
<evidence type="ECO:0000256" key="1">
    <source>
        <dbReference type="ARBA" id="ARBA00006382"/>
    </source>
</evidence>
<keyword evidence="2 6" id="KW-0560">Oxidoreductase</keyword>
<dbReference type="SMART" id="SM00839">
    <property type="entry name" value="ELFV_dehydrog"/>
    <property type="match status" value="1"/>
</dbReference>
<evidence type="ECO:0000259" key="7">
    <source>
        <dbReference type="SMART" id="SM00839"/>
    </source>
</evidence>
<keyword evidence="9" id="KW-1185">Reference proteome</keyword>
<dbReference type="Gene3D" id="3.40.50.720">
    <property type="entry name" value="NAD(P)-binding Rossmann-like Domain"/>
    <property type="match status" value="1"/>
</dbReference>
<feature type="domain" description="Glutamate/phenylalanine/leucine/valine/L-tryptophan dehydrogenase C-terminal" evidence="7">
    <location>
        <begin position="143"/>
        <end position="348"/>
    </location>
</feature>
<dbReference type="GO" id="GO:0016639">
    <property type="term" value="F:oxidoreductase activity, acting on the CH-NH2 group of donors, NAD or NADP as acceptor"/>
    <property type="evidence" value="ECO:0007669"/>
    <property type="project" value="InterPro"/>
</dbReference>
<evidence type="ECO:0000256" key="3">
    <source>
        <dbReference type="ARBA" id="ARBA00023027"/>
    </source>
</evidence>
<feature type="active site" description="Proton donor/acceptor" evidence="4">
    <location>
        <position position="79"/>
    </location>
</feature>
<dbReference type="PIRSF" id="PIRSF000188">
    <property type="entry name" value="Phe_leu_dh"/>
    <property type="match status" value="1"/>
</dbReference>
<keyword evidence="3 5" id="KW-0520">NAD</keyword>
<dbReference type="Gene3D" id="3.40.50.10860">
    <property type="entry name" value="Leucine Dehydrogenase, chain A, domain 1"/>
    <property type="match status" value="1"/>
</dbReference>
<evidence type="ECO:0000313" key="8">
    <source>
        <dbReference type="EMBL" id="AZV77672.1"/>
    </source>
</evidence>
<dbReference type="InterPro" id="IPR006097">
    <property type="entry name" value="Glu/Leu/Phe/Val/Trp_DH_dimer"/>
</dbReference>
<dbReference type="GO" id="GO:0000166">
    <property type="term" value="F:nucleotide binding"/>
    <property type="evidence" value="ECO:0007669"/>
    <property type="project" value="UniProtKB-KW"/>
</dbReference>
<dbReference type="InterPro" id="IPR006096">
    <property type="entry name" value="Glu/Leu/Phe/Val/Trp_DH_C"/>
</dbReference>
<evidence type="ECO:0000256" key="2">
    <source>
        <dbReference type="ARBA" id="ARBA00023002"/>
    </source>
</evidence>
<dbReference type="AlphaFoldDB" id="A0A3T0N111"/>
<dbReference type="GO" id="GO:0006520">
    <property type="term" value="P:amino acid metabolic process"/>
    <property type="evidence" value="ECO:0007669"/>
    <property type="project" value="InterPro"/>
</dbReference>
<dbReference type="EMBL" id="CP033219">
    <property type="protein sequence ID" value="AZV77672.1"/>
    <property type="molecule type" value="Genomic_DNA"/>
</dbReference>
<dbReference type="CDD" id="cd01075">
    <property type="entry name" value="NAD_bind_Leu_Phe_Val_DH"/>
    <property type="match status" value="1"/>
</dbReference>
<evidence type="ECO:0000256" key="4">
    <source>
        <dbReference type="PIRSR" id="PIRSR000188-1"/>
    </source>
</evidence>
<proteinExistence type="inferred from homology"/>
<dbReference type="RefSeq" id="WP_127748230.1">
    <property type="nucleotide sequence ID" value="NZ_CP033219.1"/>
</dbReference>
<dbReference type="SUPFAM" id="SSF51735">
    <property type="entry name" value="NAD(P)-binding Rossmann-fold domains"/>
    <property type="match status" value="1"/>
</dbReference>
<dbReference type="Proteomes" id="UP000283063">
    <property type="component" value="Chromosome"/>
</dbReference>
<dbReference type="InterPro" id="IPR006095">
    <property type="entry name" value="Glu/Leu/Phe/Val/Trp_DH"/>
</dbReference>
<organism evidence="8 9">
    <name type="scientific">Parasedimentitalea marina</name>
    <dbReference type="NCBI Taxonomy" id="2483033"/>
    <lineage>
        <taxon>Bacteria</taxon>
        <taxon>Pseudomonadati</taxon>
        <taxon>Pseudomonadota</taxon>
        <taxon>Alphaproteobacteria</taxon>
        <taxon>Rhodobacterales</taxon>
        <taxon>Paracoccaceae</taxon>
        <taxon>Parasedimentitalea</taxon>
    </lineage>
</organism>
<sequence length="349" mass="35948">MIITPMPASSHEEIYCVEDTATGLLGYIAVHSTQLGPAAGGLRMRPYASAQEALTDVKRLSQGMTYKNAAAGLPLGGGKAVIIGHPGTDKTPELLHAFGRAIDTLQGRYFTAEDMGMAPADMGHLAEVTPFVAGLSNGEFASGDPSPITARGIYNAIRTAQGHHCGSADLDGVTVAVQGLGNVGWYLCTQLSSAGANLIVTDTDAVRISKAKTAFGAAAVEPDQIYAAKADIFAPCAIGGILNPETIPQLNVGIVAGGANNQLASPQDGLALHARGILYAPDFVANGGGIINVATEILRISDQAAFVEEKLEALDLTMQAILSQARAENTCPDAVAVATVQAKMARRAA</sequence>
<gene>
    <name evidence="8" type="ORF">EBB79_07045</name>
</gene>
<dbReference type="KEGG" id="sedi:EBB79_07045"/>
<dbReference type="InterPro" id="IPR046346">
    <property type="entry name" value="Aminoacid_DH-like_N_sf"/>
</dbReference>
<accession>A0A3T0N111</accession>
<comment type="similarity">
    <text evidence="1 6">Belongs to the Glu/Leu/Phe/Val dehydrogenases family.</text>
</comment>
<dbReference type="Pfam" id="PF00208">
    <property type="entry name" value="ELFV_dehydrog"/>
    <property type="match status" value="1"/>
</dbReference>
<keyword evidence="5" id="KW-0547">Nucleotide-binding</keyword>
<protein>
    <submittedName>
        <fullName evidence="8">Glu/Leu/Phe/Val dehydrogenase</fullName>
    </submittedName>
</protein>
<dbReference type="InterPro" id="IPR036291">
    <property type="entry name" value="NAD(P)-bd_dom_sf"/>
</dbReference>
<dbReference type="Pfam" id="PF02812">
    <property type="entry name" value="ELFV_dehydrog_N"/>
    <property type="match status" value="1"/>
</dbReference>
<dbReference type="OrthoDB" id="9803297at2"/>
<evidence type="ECO:0000313" key="9">
    <source>
        <dbReference type="Proteomes" id="UP000283063"/>
    </source>
</evidence>
<dbReference type="PRINTS" id="PR00082">
    <property type="entry name" value="GLFDHDRGNASE"/>
</dbReference>
<evidence type="ECO:0000256" key="5">
    <source>
        <dbReference type="PIRSR" id="PIRSR000188-2"/>
    </source>
</evidence>
<dbReference type="SUPFAM" id="SSF53223">
    <property type="entry name" value="Aminoacid dehydrogenase-like, N-terminal domain"/>
    <property type="match status" value="1"/>
</dbReference>